<feature type="transmembrane region" description="Helical" evidence="1">
    <location>
        <begin position="33"/>
        <end position="52"/>
    </location>
</feature>
<keyword evidence="1" id="KW-0472">Membrane</keyword>
<protein>
    <submittedName>
        <fullName evidence="2">Uncharacterized protein</fullName>
    </submittedName>
</protein>
<evidence type="ECO:0000313" key="3">
    <source>
        <dbReference type="Proteomes" id="UP001056164"/>
    </source>
</evidence>
<proteinExistence type="predicted"/>
<keyword evidence="3" id="KW-1185">Reference proteome</keyword>
<gene>
    <name evidence="2" type="ORF">M3M37_05290</name>
</gene>
<feature type="transmembrane region" description="Helical" evidence="1">
    <location>
        <begin position="7"/>
        <end position="27"/>
    </location>
</feature>
<keyword evidence="1" id="KW-0812">Transmembrane</keyword>
<feature type="transmembrane region" description="Helical" evidence="1">
    <location>
        <begin position="93"/>
        <end position="114"/>
    </location>
</feature>
<organism evidence="2 3">
    <name type="scientific">Fructilactobacillus carniphilus</name>
    <dbReference type="NCBI Taxonomy" id="2940297"/>
    <lineage>
        <taxon>Bacteria</taxon>
        <taxon>Bacillati</taxon>
        <taxon>Bacillota</taxon>
        <taxon>Bacilli</taxon>
        <taxon>Lactobacillales</taxon>
        <taxon>Lactobacillaceae</taxon>
        <taxon>Fructilactobacillus</taxon>
    </lineage>
</organism>
<feature type="transmembrane region" description="Helical" evidence="1">
    <location>
        <begin position="64"/>
        <end position="87"/>
    </location>
</feature>
<dbReference type="EMBL" id="CP097121">
    <property type="protein sequence ID" value="USS90257.1"/>
    <property type="molecule type" value="Genomic_DNA"/>
</dbReference>
<dbReference type="Proteomes" id="UP001056164">
    <property type="component" value="Chromosome"/>
</dbReference>
<dbReference type="RefSeq" id="WP_252794691.1">
    <property type="nucleotide sequence ID" value="NZ_CP097121.1"/>
</dbReference>
<keyword evidence="1" id="KW-1133">Transmembrane helix</keyword>
<name>A0ABY5BW19_9LACO</name>
<accession>A0ABY5BW19</accession>
<sequence length="118" mass="13610">MKQSRKEIINLGAWLALVIMIILFAVQTHTFNVNMVLFIIIVPTLLNLPLFFKSRTKSMLVFQLIMLVISLLIFILVTITMLMNASYNQLIRWSILFLAIIGMIFVIINLVSLISKRK</sequence>
<reference evidence="2" key="1">
    <citation type="submission" date="2022-05" db="EMBL/GenBank/DDBJ databases">
        <authorList>
            <person name="Oliphant S.A."/>
            <person name="Watson-Haigh N.S."/>
            <person name="Sumby K.M."/>
            <person name="Gardner J.M."/>
            <person name="Jiranek V."/>
        </authorList>
    </citation>
    <scope>NUCLEOTIDE SEQUENCE</scope>
    <source>
        <strain evidence="2">KI4_A6</strain>
    </source>
</reference>
<evidence type="ECO:0000313" key="2">
    <source>
        <dbReference type="EMBL" id="USS90257.1"/>
    </source>
</evidence>
<evidence type="ECO:0000256" key="1">
    <source>
        <dbReference type="SAM" id="Phobius"/>
    </source>
</evidence>